<evidence type="ECO:0000313" key="1">
    <source>
        <dbReference type="EMBL" id="STO37402.1"/>
    </source>
</evidence>
<evidence type="ECO:0000313" key="2">
    <source>
        <dbReference type="Proteomes" id="UP000254232"/>
    </source>
</evidence>
<organism evidence="1 2">
    <name type="scientific">Gallibacterium anatis</name>
    <dbReference type="NCBI Taxonomy" id="750"/>
    <lineage>
        <taxon>Bacteria</taxon>
        <taxon>Pseudomonadati</taxon>
        <taxon>Pseudomonadota</taxon>
        <taxon>Gammaproteobacteria</taxon>
        <taxon>Pasteurellales</taxon>
        <taxon>Pasteurellaceae</taxon>
        <taxon>Gallibacterium</taxon>
    </lineage>
</organism>
<protein>
    <submittedName>
        <fullName evidence="1">Uncharacterized protein</fullName>
    </submittedName>
</protein>
<dbReference type="Proteomes" id="UP000254232">
    <property type="component" value="Unassembled WGS sequence"/>
</dbReference>
<dbReference type="AlphaFoldDB" id="A0A377H4H5"/>
<dbReference type="EMBL" id="UGGZ01000001">
    <property type="protein sequence ID" value="STO37402.1"/>
    <property type="molecule type" value="Genomic_DNA"/>
</dbReference>
<name>A0A377H4H5_9PAST</name>
<proteinExistence type="predicted"/>
<gene>
    <name evidence="1" type="ORF">NCTC11413_00511</name>
</gene>
<reference evidence="1 2" key="1">
    <citation type="submission" date="2018-06" db="EMBL/GenBank/DDBJ databases">
        <authorList>
            <consortium name="Pathogen Informatics"/>
            <person name="Doyle S."/>
        </authorList>
    </citation>
    <scope>NUCLEOTIDE SEQUENCE [LARGE SCALE GENOMIC DNA]</scope>
    <source>
        <strain evidence="1 2">NCTC11413</strain>
    </source>
</reference>
<accession>A0A377H4H5</accession>
<sequence>MLNAYPLCDKSYLHSFGGVIPLRARGSNDFLIEKNDMPCDISFCSKFNGDPVF</sequence>